<dbReference type="Pfam" id="PF13966">
    <property type="entry name" value="zf-RVT"/>
    <property type="match status" value="1"/>
</dbReference>
<dbReference type="GeneID" id="120277663"/>
<dbReference type="RefSeq" id="XP_039140454.1">
    <property type="nucleotide sequence ID" value="XM_039284520.1"/>
</dbReference>
<sequence>MKTNKLSATVYSHLNCGQIDKTPWQGWGNIWKLNVIPRVKTFLWLLIQRKLKTYDFLYTLNLGHPENCVFCGLFRETDDHLFRLCHKVENQINMHIPLDSHLAEGLWLNFDRPDTGKFIALIIGTMTWYIWKVRCDYIFSGKIPDYNMTANLSVNQVKEFKVTPDIHKQQFFFIWNKPNLDVVGFFLAACWDTEIGKGVVGFCIIDTNASILCAGFSPIMEDTNIVAEGLEEVNNWRVANLLDNIKLQMRRFNEPVIHLILAYWNKIAATLASKGLNSNQLSAYLAERLIAEILPLP</sequence>
<name>A0AB40CM68_DIOCR</name>
<evidence type="ECO:0000259" key="1">
    <source>
        <dbReference type="Pfam" id="PF13966"/>
    </source>
</evidence>
<evidence type="ECO:0000313" key="2">
    <source>
        <dbReference type="Proteomes" id="UP001515500"/>
    </source>
</evidence>
<keyword evidence="2" id="KW-1185">Reference proteome</keyword>
<dbReference type="Proteomes" id="UP001515500">
    <property type="component" value="Chromosome 15"/>
</dbReference>
<feature type="domain" description="Reverse transcriptase zinc-binding" evidence="1">
    <location>
        <begin position="9"/>
        <end position="87"/>
    </location>
</feature>
<dbReference type="InterPro" id="IPR026960">
    <property type="entry name" value="RVT-Znf"/>
</dbReference>
<accession>A0AB40CM68</accession>
<proteinExistence type="predicted"/>
<gene>
    <name evidence="3" type="primary">LOC120277663</name>
</gene>
<reference evidence="3" key="1">
    <citation type="submission" date="2025-08" db="UniProtKB">
        <authorList>
            <consortium name="RefSeq"/>
        </authorList>
    </citation>
    <scope>IDENTIFICATION</scope>
</reference>
<protein>
    <submittedName>
        <fullName evidence="3">Uncharacterized protein LOC120277663</fullName>
    </submittedName>
</protein>
<evidence type="ECO:0000313" key="3">
    <source>
        <dbReference type="RefSeq" id="XP_039140454.1"/>
    </source>
</evidence>
<organism evidence="2 3">
    <name type="scientific">Dioscorea cayennensis subsp. rotundata</name>
    <name type="common">White Guinea yam</name>
    <name type="synonym">Dioscorea rotundata</name>
    <dbReference type="NCBI Taxonomy" id="55577"/>
    <lineage>
        <taxon>Eukaryota</taxon>
        <taxon>Viridiplantae</taxon>
        <taxon>Streptophyta</taxon>
        <taxon>Embryophyta</taxon>
        <taxon>Tracheophyta</taxon>
        <taxon>Spermatophyta</taxon>
        <taxon>Magnoliopsida</taxon>
        <taxon>Liliopsida</taxon>
        <taxon>Dioscoreales</taxon>
        <taxon>Dioscoreaceae</taxon>
        <taxon>Dioscorea</taxon>
    </lineage>
</organism>
<dbReference type="AlphaFoldDB" id="A0AB40CM68"/>